<evidence type="ECO:0000313" key="4">
    <source>
        <dbReference type="Proteomes" id="UP000254866"/>
    </source>
</evidence>
<protein>
    <recommendedName>
        <fullName evidence="5">Aflatoxin regulatory protein domain-containing protein</fullName>
    </recommendedName>
</protein>
<sequence length="649" mass="71640">MLCSDQDVISRPYSTKRTFPRSITVRTHVSGMKSLLPLKLSPVSSPEFGFPPARNSLERSTPNSRNSCHKSKPFSAIVNVTNQAHRFPRLPLNVTSESYRDVPVYIDARSPLPGPVYYPTSSFWLDWSDSVSSSDEDWDAECMSQKFEMSQPDSLRCGSMGIFGGAQHPVKSEYISISADEAKTRDSELSFQCLGEKFHPDEATWLSTPAYPGLSEHLPEILAQSMPPQRDVRSWLSETDSMSDSEDSEDSDLDSEAESAPAIAAAVDVNAAHASGRLVKIPPRSSSLTSTGSVILDHHDDETCFAESHDDEHRSPLDAEDLETRGHYRPGTPFPRLHRIEEDGMESWPFSPPPHQTSQGVPQAEMSRFPEDMLTPSHKSLNLRVPRQPLISVSHSMNEILSILGKSNLDLRSSLLRDYSPCVAALRSHLHPILTVDARYRPASIQSTSSQNQHRRTAVRLSPFATVSPCTNTPVAPHLPEGFGDFDSYDACSPPLDLAPLHRIFPSATTAMVLALYTHILAFIFLAQSRSPNPSVSPPASTIRSSAVSSISTSTPSKSASKLGIAAPLDDANTREDLISNLTSACQLEDLAEHLRHYINRLTRIMRLGSYNDYDGDDNDDIPEDHANECFMQALVEVVTNCELQTMRS</sequence>
<feature type="compositionally biased region" description="Basic and acidic residues" evidence="1">
    <location>
        <begin position="306"/>
        <end position="326"/>
    </location>
</feature>
<dbReference type="RefSeq" id="XP_031868567.1">
    <property type="nucleotide sequence ID" value="XM_032015146.1"/>
</dbReference>
<dbReference type="EMBL" id="NPIC01000005">
    <property type="protein sequence ID" value="RDL35911.1"/>
    <property type="molecule type" value="Genomic_DNA"/>
</dbReference>
<feature type="region of interest" description="Disordered" evidence="1">
    <location>
        <begin position="306"/>
        <end position="364"/>
    </location>
</feature>
<proteinExistence type="predicted"/>
<dbReference type="GeneID" id="43599372"/>
<dbReference type="STRING" id="2656787.A0A370TK57"/>
<evidence type="ECO:0000313" key="3">
    <source>
        <dbReference type="EMBL" id="RDL35911.1"/>
    </source>
</evidence>
<name>A0A370TK57_9HELO</name>
<comment type="caution">
    <text evidence="3">The sequence shown here is derived from an EMBL/GenBank/DDBJ whole genome shotgun (WGS) entry which is preliminary data.</text>
</comment>
<organism evidence="3 4">
    <name type="scientific">Venustampulla echinocandica</name>
    <dbReference type="NCBI Taxonomy" id="2656787"/>
    <lineage>
        <taxon>Eukaryota</taxon>
        <taxon>Fungi</taxon>
        <taxon>Dikarya</taxon>
        <taxon>Ascomycota</taxon>
        <taxon>Pezizomycotina</taxon>
        <taxon>Leotiomycetes</taxon>
        <taxon>Helotiales</taxon>
        <taxon>Pleuroascaceae</taxon>
        <taxon>Venustampulla</taxon>
    </lineage>
</organism>
<dbReference type="OrthoDB" id="3506470at2759"/>
<feature type="region of interest" description="Disordered" evidence="1">
    <location>
        <begin position="226"/>
        <end position="259"/>
    </location>
</feature>
<dbReference type="Proteomes" id="UP000254866">
    <property type="component" value="Unassembled WGS sequence"/>
</dbReference>
<evidence type="ECO:0000256" key="1">
    <source>
        <dbReference type="SAM" id="MobiDB-lite"/>
    </source>
</evidence>
<keyword evidence="2" id="KW-0472">Membrane</keyword>
<keyword evidence="2" id="KW-0812">Transmembrane</keyword>
<evidence type="ECO:0000256" key="2">
    <source>
        <dbReference type="SAM" id="Phobius"/>
    </source>
</evidence>
<evidence type="ECO:0008006" key="5">
    <source>
        <dbReference type="Google" id="ProtNLM"/>
    </source>
</evidence>
<feature type="compositionally biased region" description="Acidic residues" evidence="1">
    <location>
        <begin position="241"/>
        <end position="257"/>
    </location>
</feature>
<reference evidence="3 4" key="1">
    <citation type="journal article" date="2018" name="IMA Fungus">
        <title>IMA Genome-F 9: Draft genome sequence of Annulohypoxylon stygium, Aspergillus mulundensis, Berkeleyomyces basicola (syn. Thielaviopsis basicola), Ceratocystis smalleyi, two Cercospora beticola strains, Coleophoma cylindrospora, Fusarium fracticaudum, Phialophora cf. hyalina, and Morchella septimelata.</title>
        <authorList>
            <person name="Wingfield B.D."/>
            <person name="Bills G.F."/>
            <person name="Dong Y."/>
            <person name="Huang W."/>
            <person name="Nel W.J."/>
            <person name="Swalarsk-Parry B.S."/>
            <person name="Vaghefi N."/>
            <person name="Wilken P.M."/>
            <person name="An Z."/>
            <person name="de Beer Z.W."/>
            <person name="De Vos L."/>
            <person name="Chen L."/>
            <person name="Duong T.A."/>
            <person name="Gao Y."/>
            <person name="Hammerbacher A."/>
            <person name="Kikkert J.R."/>
            <person name="Li Y."/>
            <person name="Li H."/>
            <person name="Li K."/>
            <person name="Li Q."/>
            <person name="Liu X."/>
            <person name="Ma X."/>
            <person name="Naidoo K."/>
            <person name="Pethybridge S.J."/>
            <person name="Sun J."/>
            <person name="Steenkamp E.T."/>
            <person name="van der Nest M.A."/>
            <person name="van Wyk S."/>
            <person name="Wingfield M.J."/>
            <person name="Xiong C."/>
            <person name="Yue Q."/>
            <person name="Zhang X."/>
        </authorList>
    </citation>
    <scope>NUCLEOTIDE SEQUENCE [LARGE SCALE GENOMIC DNA]</scope>
    <source>
        <strain evidence="3 4">BP 5553</strain>
    </source>
</reference>
<gene>
    <name evidence="3" type="ORF">BP5553_06523</name>
</gene>
<feature type="region of interest" description="Disordered" evidence="1">
    <location>
        <begin position="51"/>
        <end position="70"/>
    </location>
</feature>
<accession>A0A370TK57</accession>
<feature type="transmembrane region" description="Helical" evidence="2">
    <location>
        <begin position="504"/>
        <end position="527"/>
    </location>
</feature>
<keyword evidence="4" id="KW-1185">Reference proteome</keyword>
<keyword evidence="2" id="KW-1133">Transmembrane helix</keyword>
<dbReference type="AlphaFoldDB" id="A0A370TK57"/>